<accession>A0A392V8C1</accession>
<keyword evidence="2" id="KW-1185">Reference proteome</keyword>
<evidence type="ECO:0000313" key="2">
    <source>
        <dbReference type="Proteomes" id="UP000265520"/>
    </source>
</evidence>
<comment type="caution">
    <text evidence="1">The sequence shown here is derived from an EMBL/GenBank/DDBJ whole genome shotgun (WGS) entry which is preliminary data.</text>
</comment>
<organism evidence="1 2">
    <name type="scientific">Trifolium medium</name>
    <dbReference type="NCBI Taxonomy" id="97028"/>
    <lineage>
        <taxon>Eukaryota</taxon>
        <taxon>Viridiplantae</taxon>
        <taxon>Streptophyta</taxon>
        <taxon>Embryophyta</taxon>
        <taxon>Tracheophyta</taxon>
        <taxon>Spermatophyta</taxon>
        <taxon>Magnoliopsida</taxon>
        <taxon>eudicotyledons</taxon>
        <taxon>Gunneridae</taxon>
        <taxon>Pentapetalae</taxon>
        <taxon>rosids</taxon>
        <taxon>fabids</taxon>
        <taxon>Fabales</taxon>
        <taxon>Fabaceae</taxon>
        <taxon>Papilionoideae</taxon>
        <taxon>50 kb inversion clade</taxon>
        <taxon>NPAAA clade</taxon>
        <taxon>Hologalegina</taxon>
        <taxon>IRL clade</taxon>
        <taxon>Trifolieae</taxon>
        <taxon>Trifolium</taxon>
    </lineage>
</organism>
<evidence type="ECO:0000313" key="1">
    <source>
        <dbReference type="EMBL" id="MCI84546.1"/>
    </source>
</evidence>
<dbReference type="AlphaFoldDB" id="A0A392V8C1"/>
<reference evidence="1 2" key="1">
    <citation type="journal article" date="2018" name="Front. Plant Sci.">
        <title>Red Clover (Trifolium pratense) and Zigzag Clover (T. medium) - A Picture of Genomic Similarities and Differences.</title>
        <authorList>
            <person name="Dluhosova J."/>
            <person name="Istvanek J."/>
            <person name="Nedelnik J."/>
            <person name="Repkova J."/>
        </authorList>
    </citation>
    <scope>NUCLEOTIDE SEQUENCE [LARGE SCALE GENOMIC DNA]</scope>
    <source>
        <strain evidence="2">cv. 10/8</strain>
        <tissue evidence="1">Leaf</tissue>
    </source>
</reference>
<proteinExistence type="predicted"/>
<protein>
    <submittedName>
        <fullName evidence="1">Uncharacterized protein</fullName>
    </submittedName>
</protein>
<feature type="non-terminal residue" evidence="1">
    <location>
        <position position="1"/>
    </location>
</feature>
<dbReference type="EMBL" id="LXQA011093550">
    <property type="protein sequence ID" value="MCI84546.1"/>
    <property type="molecule type" value="Genomic_DNA"/>
</dbReference>
<name>A0A392V8C1_9FABA</name>
<sequence>ATRKIQRRKKRQQEAVLRWIRNEPRIMIPEKRVGSGEESWKNDYAYYQEEIEYITEDVPEQTYPQE</sequence>
<dbReference type="Proteomes" id="UP000265520">
    <property type="component" value="Unassembled WGS sequence"/>
</dbReference>